<dbReference type="GO" id="GO:0018784">
    <property type="term" value="F:(S)-2-haloacid dehalogenase activity"/>
    <property type="evidence" value="ECO:0007669"/>
    <property type="project" value="UniProtKB-UniRule"/>
</dbReference>
<dbReference type="Pfam" id="PF00702">
    <property type="entry name" value="Hydrolase"/>
    <property type="match status" value="1"/>
</dbReference>
<dbReference type="InterPro" id="IPR023198">
    <property type="entry name" value="PGP-like_dom2"/>
</dbReference>
<dbReference type="EC" id="3.8.1.2" evidence="3"/>
<dbReference type="PANTHER" id="PTHR43316">
    <property type="entry name" value="HYDROLASE, HALOACID DELAHOGENASE-RELATED"/>
    <property type="match status" value="1"/>
</dbReference>
<comment type="catalytic activity">
    <reaction evidence="3">
        <text>an (S)-2-haloacid + H2O = a (2R)-2-hydroxycarboxylate + a halide anion + H(+)</text>
        <dbReference type="Rhea" id="RHEA:11192"/>
        <dbReference type="ChEBI" id="CHEBI:15377"/>
        <dbReference type="ChEBI" id="CHEBI:15378"/>
        <dbReference type="ChEBI" id="CHEBI:16042"/>
        <dbReference type="ChEBI" id="CHEBI:58314"/>
        <dbReference type="ChEBI" id="CHEBI:137405"/>
        <dbReference type="EC" id="3.8.1.2"/>
    </reaction>
</comment>
<evidence type="ECO:0000256" key="2">
    <source>
        <dbReference type="ARBA" id="ARBA00022801"/>
    </source>
</evidence>
<protein>
    <recommendedName>
        <fullName evidence="3">(S)-2-haloacid dehalogenase</fullName>
        <ecNumber evidence="3">3.8.1.2</ecNumber>
    </recommendedName>
    <alternativeName>
        <fullName evidence="3">2-haloalkanoic acid dehalogenase</fullName>
    </alternativeName>
    <alternativeName>
        <fullName evidence="3">Halocarboxylic acid halidohydrolase</fullName>
    </alternativeName>
    <alternativeName>
        <fullName evidence="3">L-2-haloacid dehalogenase</fullName>
    </alternativeName>
</protein>
<gene>
    <name evidence="4" type="primary">dehII</name>
    <name evidence="4" type="ORF">GCM10011611_56110</name>
</gene>
<dbReference type="InterPro" id="IPR006439">
    <property type="entry name" value="HAD-SF_hydro_IA"/>
</dbReference>
<keyword evidence="2 3" id="KW-0378">Hydrolase</keyword>
<dbReference type="PANTHER" id="PTHR43316:SF3">
    <property type="entry name" value="HALOACID DEHALOGENASE, TYPE II (AFU_ORTHOLOGUE AFUA_2G07750)-RELATED"/>
    <property type="match status" value="1"/>
</dbReference>
<dbReference type="NCBIfam" id="TIGR01428">
    <property type="entry name" value="HAD_type_II"/>
    <property type="match status" value="1"/>
</dbReference>
<dbReference type="NCBIfam" id="TIGR01493">
    <property type="entry name" value="HAD-SF-IA-v2"/>
    <property type="match status" value="1"/>
</dbReference>
<dbReference type="SUPFAM" id="SSF56784">
    <property type="entry name" value="HAD-like"/>
    <property type="match status" value="1"/>
</dbReference>
<dbReference type="InterPro" id="IPR023214">
    <property type="entry name" value="HAD_sf"/>
</dbReference>
<dbReference type="InterPro" id="IPR036412">
    <property type="entry name" value="HAD-like_sf"/>
</dbReference>
<dbReference type="RefSeq" id="WP_189051479.1">
    <property type="nucleotide sequence ID" value="NZ_BMJQ01000018.1"/>
</dbReference>
<dbReference type="EMBL" id="BMJQ01000018">
    <property type="protein sequence ID" value="GGF42451.1"/>
    <property type="molecule type" value="Genomic_DNA"/>
</dbReference>
<name>A0A8J3E7J4_9PROT</name>
<dbReference type="InterPro" id="IPR051540">
    <property type="entry name" value="S-2-haloacid_dehalogenase"/>
</dbReference>
<dbReference type="Proteomes" id="UP000646365">
    <property type="component" value="Unassembled WGS sequence"/>
</dbReference>
<dbReference type="CDD" id="cd02588">
    <property type="entry name" value="HAD_L2-DEX"/>
    <property type="match status" value="1"/>
</dbReference>
<reference evidence="4" key="1">
    <citation type="journal article" date="2014" name="Int. J. Syst. Evol. Microbiol.">
        <title>Complete genome sequence of Corynebacterium casei LMG S-19264T (=DSM 44701T), isolated from a smear-ripened cheese.</title>
        <authorList>
            <consortium name="US DOE Joint Genome Institute (JGI-PGF)"/>
            <person name="Walter F."/>
            <person name="Albersmeier A."/>
            <person name="Kalinowski J."/>
            <person name="Ruckert C."/>
        </authorList>
    </citation>
    <scope>NUCLEOTIDE SEQUENCE</scope>
    <source>
        <strain evidence="4">CGMCC 1.15725</strain>
    </source>
</reference>
<dbReference type="AlphaFoldDB" id="A0A8J3E7J4"/>
<comment type="caution">
    <text evidence="4">The sequence shown here is derived from an EMBL/GenBank/DDBJ whole genome shotgun (WGS) entry which is preliminary data.</text>
</comment>
<accession>A0A8J3E7J4</accession>
<dbReference type="Gene3D" id="1.10.150.240">
    <property type="entry name" value="Putative phosphatase, domain 2"/>
    <property type="match status" value="1"/>
</dbReference>
<dbReference type="PRINTS" id="PR00413">
    <property type="entry name" value="HADHALOGNASE"/>
</dbReference>
<evidence type="ECO:0000313" key="4">
    <source>
        <dbReference type="EMBL" id="GGF42451.1"/>
    </source>
</evidence>
<evidence type="ECO:0000256" key="3">
    <source>
        <dbReference type="RuleBase" id="RU368077"/>
    </source>
</evidence>
<reference evidence="4" key="2">
    <citation type="submission" date="2020-09" db="EMBL/GenBank/DDBJ databases">
        <authorList>
            <person name="Sun Q."/>
            <person name="Zhou Y."/>
        </authorList>
    </citation>
    <scope>NUCLEOTIDE SEQUENCE</scope>
    <source>
        <strain evidence="4">CGMCC 1.15725</strain>
    </source>
</reference>
<evidence type="ECO:0000256" key="1">
    <source>
        <dbReference type="ARBA" id="ARBA00008106"/>
    </source>
</evidence>
<comment type="function">
    <text evidence="3">Catalyzes the hydrolytic dehalogenation of small (S)-2-haloalkanoic acids to yield the corresponding (R)-2-hydroxyalkanoic acids.</text>
</comment>
<keyword evidence="5" id="KW-1185">Reference proteome</keyword>
<organism evidence="4 5">
    <name type="scientific">Aliidongia dinghuensis</name>
    <dbReference type="NCBI Taxonomy" id="1867774"/>
    <lineage>
        <taxon>Bacteria</taxon>
        <taxon>Pseudomonadati</taxon>
        <taxon>Pseudomonadota</taxon>
        <taxon>Alphaproteobacteria</taxon>
        <taxon>Rhodospirillales</taxon>
        <taxon>Dongiaceae</taxon>
        <taxon>Aliidongia</taxon>
    </lineage>
</organism>
<comment type="similarity">
    <text evidence="1 3">Belongs to the HAD-like hydrolase superfamily. S-2-haloalkanoic acid dehalogenase family.</text>
</comment>
<evidence type="ECO:0000313" key="5">
    <source>
        <dbReference type="Proteomes" id="UP000646365"/>
    </source>
</evidence>
<dbReference type="Gene3D" id="3.40.50.1000">
    <property type="entry name" value="HAD superfamily/HAD-like"/>
    <property type="match status" value="1"/>
</dbReference>
<sequence length="237" mass="26258">MTPDEIDALTFDVFGTVVDWRGGIIRDGTALGAKHGLAVDWGHFADAWRGLYQPLLGSVRDGRRPWVPLDQLHREGLLQVLAQFGIHGLDEAEIADFVRVWHRLDPWPDAVAALTRLKRRYVLATLSNGNVRLTVNMAKRAGLPWDAVLGAEVAHAYKPMPEAYLATARLLDVPPGRCLMVAAHYSDLVAACGQGFRTCYVWRRAEYGTGEKHDLPDDHGLDLVVEDFGELADRLGV</sequence>
<proteinExistence type="inferred from homology"/>
<dbReference type="InterPro" id="IPR006328">
    <property type="entry name" value="2-HAD"/>
</dbReference>